<evidence type="ECO:0000313" key="1">
    <source>
        <dbReference type="EMBL" id="MBE9577514.1"/>
    </source>
</evidence>
<accession>A0ABR9WV15</accession>
<proteinExistence type="predicted"/>
<dbReference type="Proteomes" id="UP000656274">
    <property type="component" value="Unassembled WGS sequence"/>
</dbReference>
<protein>
    <submittedName>
        <fullName evidence="1">Choice-of-anchor L domain-containing protein</fullName>
    </submittedName>
</protein>
<comment type="caution">
    <text evidence="1">The sequence shown here is derived from an EMBL/GenBank/DDBJ whole genome shotgun (WGS) entry which is preliminary data.</text>
</comment>
<name>A0ABR9WV15_9FLAO</name>
<reference evidence="1 2" key="1">
    <citation type="submission" date="2020-10" db="EMBL/GenBank/DDBJ databases">
        <title>The genome sequence of Flavobacterium aquaticum 1Y8A.</title>
        <authorList>
            <person name="Liu Y."/>
        </authorList>
    </citation>
    <scope>NUCLEOTIDE SEQUENCE [LARGE SCALE GENOMIC DNA]</scope>
    <source>
        <strain evidence="1 2">1Y8A</strain>
    </source>
</reference>
<sequence>MKKFLKSIILIIIFLFALLPAYSQITINNTLYTPTQLVNGVLVPTGSGTTISNVVFRGVYNDAGRYQVGYFSTATTTLAQLGFTNGVVLTTGHTSTIPLTLGVHPGSVGQMATSYSSCTTGEIRQGGTCPAGINDLDVLAGAQNYFNAAVLEFDFVPVENSVSFRYVFGSEEYTDNSGFINYQCSSYNDKFGFLISGPGIAGGQGFTNNARNIARLSNGSEVSINSVNNGVVGSSGGAPSSANCIAANGSWVLNTPTPEYLGIIDGTQLNGNTRILTATQTGLTPGQTYHIKLIVTDVNDGTYDSVVYLEAGSFTTESTCDAGSNQSLCDTTSATLAATSPATGTWSVQSGSGTFVSATNPSTTVNGLALGTNVLRWTASDLSCFDEITITVGTSPAAPTVGAVTHPTCSVATGSFQITGYNAANTYTFTPSVVSISGTGLVTANAGTYTFTVTNASGCTSTASANIVVNAQPTTPVAPTVGAVTQPTCSVATGSFQITGYNAANTYTFTPSVVSISAAGLVTANAGTYTFTVTNASGCTSIASANIVVNPQPTTPAAPTVGAVTQPTCSVATGSFQITGYNAANTYTFTPSVVSISGTGLVTANAGTYTFTVTNASGCTSTASANIVVNAQPTTPTAPTVGAVTQPTCSVATGSFQITGYNAANTYTFTPSVVSISAAGLVTANSGTYTFTVTNASGCTSTVSANIVVNAQPTTPVAPTVGAVTQPTCSVATGSFQITGYNAAN</sequence>
<evidence type="ECO:0000313" key="2">
    <source>
        <dbReference type="Proteomes" id="UP000656274"/>
    </source>
</evidence>
<gene>
    <name evidence="1" type="ORF">IM755_12420</name>
</gene>
<dbReference type="InterPro" id="IPR049804">
    <property type="entry name" value="Choice_anch_L"/>
</dbReference>
<feature type="non-terminal residue" evidence="1">
    <location>
        <position position="745"/>
    </location>
</feature>
<dbReference type="EMBL" id="JADFTZ010000008">
    <property type="protein sequence ID" value="MBE9577514.1"/>
    <property type="molecule type" value="Genomic_DNA"/>
</dbReference>
<keyword evidence="2" id="KW-1185">Reference proteome</keyword>
<dbReference type="RefSeq" id="WP_194097367.1">
    <property type="nucleotide sequence ID" value="NZ_JADFTZ010000008.1"/>
</dbReference>
<dbReference type="NCBIfam" id="NF038133">
    <property type="entry name" value="choice_anch_L"/>
    <property type="match status" value="1"/>
</dbReference>
<organism evidence="1 2">
    <name type="scientific">Flavobacterium proteolyticum</name>
    <dbReference type="NCBI Taxonomy" id="2911683"/>
    <lineage>
        <taxon>Bacteria</taxon>
        <taxon>Pseudomonadati</taxon>
        <taxon>Bacteroidota</taxon>
        <taxon>Flavobacteriia</taxon>
        <taxon>Flavobacteriales</taxon>
        <taxon>Flavobacteriaceae</taxon>
        <taxon>Flavobacterium</taxon>
    </lineage>
</organism>